<dbReference type="EMBL" id="PGTK01000003">
    <property type="protein sequence ID" value="PJF31500.1"/>
    <property type="molecule type" value="Genomic_DNA"/>
</dbReference>
<dbReference type="Gene3D" id="3.40.50.2020">
    <property type="match status" value="1"/>
</dbReference>
<dbReference type="GO" id="GO:0003999">
    <property type="term" value="F:adenine phosphoribosyltransferase activity"/>
    <property type="evidence" value="ECO:0007669"/>
    <property type="project" value="UniProtKB-EC"/>
</dbReference>
<dbReference type="InterPro" id="IPR029057">
    <property type="entry name" value="PRTase-like"/>
</dbReference>
<dbReference type="Proteomes" id="UP000228921">
    <property type="component" value="Unassembled WGS sequence"/>
</dbReference>
<dbReference type="SUPFAM" id="SSF53271">
    <property type="entry name" value="PRTase-like"/>
    <property type="match status" value="1"/>
</dbReference>
<dbReference type="InterPro" id="IPR000836">
    <property type="entry name" value="PRTase_dom"/>
</dbReference>
<sequence>MTDSRETYHVEVAGVARDLPLFEVAQGVRIAIVNILGDVELVKRAAHELALKLAERNPEVLVTAETKSIPLIYELSAIMDLPYVVLRKAYKPYMGNALEAETLSITTGAPQKLYLDEKDLRLISGRHVAIVDDVISTGSTLQGIRLIVEKAGGRVVAQAAIFTEGDRAKWADVIALGHLPVFLSDADSHA</sequence>
<keyword evidence="2" id="KW-0328">Glycosyltransferase</keyword>
<evidence type="ECO:0000313" key="3">
    <source>
        <dbReference type="Proteomes" id="UP000228921"/>
    </source>
</evidence>
<evidence type="ECO:0000259" key="1">
    <source>
        <dbReference type="Pfam" id="PF00156"/>
    </source>
</evidence>
<dbReference type="AlphaFoldDB" id="A0A2M8P1R8"/>
<dbReference type="Pfam" id="PF00156">
    <property type="entry name" value="Pribosyltran"/>
    <property type="match status" value="1"/>
</dbReference>
<dbReference type="CDD" id="cd06223">
    <property type="entry name" value="PRTases_typeI"/>
    <property type="match status" value="1"/>
</dbReference>
<dbReference type="NCBIfam" id="NF005592">
    <property type="entry name" value="PRK07322.1"/>
    <property type="match status" value="1"/>
</dbReference>
<dbReference type="PANTHER" id="PTHR43218:SF1">
    <property type="entry name" value="PHOSPHORIBOSYLTRANSFERASE"/>
    <property type="match status" value="1"/>
</dbReference>
<evidence type="ECO:0000313" key="2">
    <source>
        <dbReference type="EMBL" id="PJF31500.1"/>
    </source>
</evidence>
<organism evidence="2 3">
    <name type="scientific">Candidatus Thermofonsia Clade 1 bacterium</name>
    <dbReference type="NCBI Taxonomy" id="2364210"/>
    <lineage>
        <taxon>Bacteria</taxon>
        <taxon>Bacillati</taxon>
        <taxon>Chloroflexota</taxon>
        <taxon>Candidatus Thermofontia</taxon>
        <taxon>Candidatus Thermofonsia Clade 1</taxon>
    </lineage>
</organism>
<keyword evidence="2" id="KW-0808">Transferase</keyword>
<feature type="domain" description="Phosphoribosyltransferase" evidence="1">
    <location>
        <begin position="40"/>
        <end position="167"/>
    </location>
</feature>
<name>A0A2M8P1R8_9CHLR</name>
<gene>
    <name evidence="2" type="ORF">CUN51_04000</name>
</gene>
<accession>A0A2M8P1R8</accession>
<proteinExistence type="predicted"/>
<dbReference type="EC" id="2.4.2.7" evidence="2"/>
<comment type="caution">
    <text evidence="2">The sequence shown here is derived from an EMBL/GenBank/DDBJ whole genome shotgun (WGS) entry which is preliminary data.</text>
</comment>
<reference evidence="2 3" key="1">
    <citation type="submission" date="2017-11" db="EMBL/GenBank/DDBJ databases">
        <title>Evolution of Phototrophy in the Chloroflexi Phylum Driven by Horizontal Gene Transfer.</title>
        <authorList>
            <person name="Ward L.M."/>
            <person name="Hemp J."/>
            <person name="Shih P.M."/>
            <person name="Mcglynn S.E."/>
            <person name="Fischer W."/>
        </authorList>
    </citation>
    <scope>NUCLEOTIDE SEQUENCE [LARGE SCALE GENOMIC DNA]</scope>
    <source>
        <strain evidence="2">CP2_2F</strain>
    </source>
</reference>
<dbReference type="PANTHER" id="PTHR43218">
    <property type="entry name" value="PHOSPHORIBOSYLTRANSFERASE-RELATED"/>
    <property type="match status" value="1"/>
</dbReference>
<protein>
    <submittedName>
        <fullName evidence="2">Adenine phosphoribosyltransferase</fullName>
        <ecNumber evidence="2">2.4.2.7</ecNumber>
    </submittedName>
</protein>